<dbReference type="eggNOG" id="ENOG502R6WH">
    <property type="taxonomic scope" value="Eukaryota"/>
</dbReference>
<reference evidence="2" key="1">
    <citation type="submission" date="2015-04" db="UniProtKB">
        <authorList>
            <consortium name="EnsemblPlants"/>
        </authorList>
    </citation>
    <scope>IDENTIFICATION</scope>
</reference>
<feature type="compositionally biased region" description="Polar residues" evidence="1">
    <location>
        <begin position="322"/>
        <end position="336"/>
    </location>
</feature>
<feature type="region of interest" description="Disordered" evidence="1">
    <location>
        <begin position="171"/>
        <end position="200"/>
    </location>
</feature>
<proteinExistence type="predicted"/>
<dbReference type="EnsemblPlants" id="OMERI09G09090.1">
    <property type="protein sequence ID" value="OMERI09G09090.1"/>
    <property type="gene ID" value="OMERI09G09090"/>
</dbReference>
<sequence length="362" mass="38160">MAGRGHAALWVKLYELELQLRLMRAARGEEGVAAAADDDDDDVASRAGAEGACRGRQYDAYMRRRDARRHTTGGVAAAASERQTIRPRGGARPAAAAGGRLSPLALNCAAAQVKRSPPGVSTPTTPRKESSAVVLPRARTVNTGAAAAKPAHRRRSSLGAVPSDFGDCVTPRPFLRRGSGTGGATTTTTPRLRAPPTPRAHDLPLIIDAATATATASPRRPPPPRDQLAQAVARRRHHSRSVSELPLHHHHHHHHHTAALDSPRSAVELPSPQPLRARKQWGSPETTTTTTPTPRAILSSDGGDSHKDFAKGIKKLLSFVRKSSNGSKSTVDQQHSPARPAAGKPVMSTGWPAAAAAPAVTA</sequence>
<feature type="region of interest" description="Disordered" evidence="1">
    <location>
        <begin position="66"/>
        <end position="97"/>
    </location>
</feature>
<accession>A0A0E0ESL0</accession>
<evidence type="ECO:0000256" key="1">
    <source>
        <dbReference type="SAM" id="MobiDB-lite"/>
    </source>
</evidence>
<evidence type="ECO:0000313" key="3">
    <source>
        <dbReference type="Proteomes" id="UP000008021"/>
    </source>
</evidence>
<keyword evidence="3" id="KW-1185">Reference proteome</keyword>
<dbReference type="Proteomes" id="UP000008021">
    <property type="component" value="Chromosome 9"/>
</dbReference>
<feature type="region of interest" description="Disordered" evidence="1">
    <location>
        <begin position="213"/>
        <end position="305"/>
    </location>
</feature>
<dbReference type="HOGENOM" id="CLU_797877_0_0_1"/>
<dbReference type="AlphaFoldDB" id="A0A0E0ESL0"/>
<organism evidence="2">
    <name type="scientific">Oryza meridionalis</name>
    <dbReference type="NCBI Taxonomy" id="40149"/>
    <lineage>
        <taxon>Eukaryota</taxon>
        <taxon>Viridiplantae</taxon>
        <taxon>Streptophyta</taxon>
        <taxon>Embryophyta</taxon>
        <taxon>Tracheophyta</taxon>
        <taxon>Spermatophyta</taxon>
        <taxon>Magnoliopsida</taxon>
        <taxon>Liliopsida</taxon>
        <taxon>Poales</taxon>
        <taxon>Poaceae</taxon>
        <taxon>BOP clade</taxon>
        <taxon>Oryzoideae</taxon>
        <taxon>Oryzeae</taxon>
        <taxon>Oryzinae</taxon>
        <taxon>Oryza</taxon>
    </lineage>
</organism>
<feature type="region of interest" description="Disordered" evidence="1">
    <location>
        <begin position="322"/>
        <end position="362"/>
    </location>
</feature>
<evidence type="ECO:0000313" key="2">
    <source>
        <dbReference type="EnsemblPlants" id="OMERI09G09090.1"/>
    </source>
</evidence>
<dbReference type="STRING" id="40149.A0A0E0ESL0"/>
<feature type="compositionally biased region" description="Low complexity" evidence="1">
    <location>
        <begin position="86"/>
        <end position="97"/>
    </location>
</feature>
<dbReference type="Gramene" id="OMERI09G09090.1">
    <property type="protein sequence ID" value="OMERI09G09090.1"/>
    <property type="gene ID" value="OMERI09G09090"/>
</dbReference>
<name>A0A0E0ESL0_9ORYZ</name>
<protein>
    <submittedName>
        <fullName evidence="2">Uncharacterized protein</fullName>
    </submittedName>
</protein>
<reference evidence="2" key="2">
    <citation type="submission" date="2018-05" db="EMBL/GenBank/DDBJ databases">
        <title>OmerRS3 (Oryza meridionalis Reference Sequence Version 3).</title>
        <authorList>
            <person name="Zhang J."/>
            <person name="Kudrna D."/>
            <person name="Lee S."/>
            <person name="Talag J."/>
            <person name="Welchert J."/>
            <person name="Wing R.A."/>
        </authorList>
    </citation>
    <scope>NUCLEOTIDE SEQUENCE [LARGE SCALE GENOMIC DNA]</scope>
    <source>
        <strain evidence="2">cv. OR44</strain>
    </source>
</reference>
<feature type="compositionally biased region" description="Low complexity" evidence="1">
    <location>
        <begin position="352"/>
        <end position="362"/>
    </location>
</feature>
<feature type="compositionally biased region" description="Basic residues" evidence="1">
    <location>
        <begin position="248"/>
        <end position="257"/>
    </location>
</feature>